<keyword evidence="1" id="KW-1133">Transmembrane helix</keyword>
<dbReference type="Proteomes" id="UP000829998">
    <property type="component" value="Chromosome"/>
</dbReference>
<evidence type="ECO:0000313" key="2">
    <source>
        <dbReference type="EMBL" id="UPZ15168.1"/>
    </source>
</evidence>
<name>A0ABY4LRD2_9FLAO</name>
<keyword evidence="1" id="KW-0472">Membrane</keyword>
<protein>
    <recommendedName>
        <fullName evidence="4">DUF3592 domain-containing protein</fullName>
    </recommendedName>
</protein>
<accession>A0ABY4LRD2</accession>
<organism evidence="2 3">
    <name type="scientific">Flavobacterium humidisoli</name>
    <dbReference type="NCBI Taxonomy" id="2937442"/>
    <lineage>
        <taxon>Bacteria</taxon>
        <taxon>Pseudomonadati</taxon>
        <taxon>Bacteroidota</taxon>
        <taxon>Flavobacteriia</taxon>
        <taxon>Flavobacteriales</taxon>
        <taxon>Flavobacteriaceae</taxon>
        <taxon>Flavobacterium</taxon>
    </lineage>
</organism>
<evidence type="ECO:0008006" key="4">
    <source>
        <dbReference type="Google" id="ProtNLM"/>
    </source>
</evidence>
<gene>
    <name evidence="2" type="ORF">M0M44_20720</name>
</gene>
<keyword evidence="3" id="KW-1185">Reference proteome</keyword>
<keyword evidence="1" id="KW-0812">Transmembrane</keyword>
<dbReference type="RefSeq" id="WP_248727427.1">
    <property type="nucleotide sequence ID" value="NZ_CP096829.1"/>
</dbReference>
<feature type="transmembrane region" description="Helical" evidence="1">
    <location>
        <begin position="7"/>
        <end position="28"/>
    </location>
</feature>
<evidence type="ECO:0000313" key="3">
    <source>
        <dbReference type="Proteomes" id="UP000829998"/>
    </source>
</evidence>
<feature type="transmembrane region" description="Helical" evidence="1">
    <location>
        <begin position="122"/>
        <end position="142"/>
    </location>
</feature>
<dbReference type="EMBL" id="CP096829">
    <property type="protein sequence ID" value="UPZ15168.1"/>
    <property type="molecule type" value="Genomic_DNA"/>
</dbReference>
<reference evidence="2 3" key="1">
    <citation type="submission" date="2022-04" db="EMBL/GenBank/DDBJ databases">
        <authorList>
            <person name="Ra J.-S."/>
            <person name="Kim S.-B."/>
        </authorList>
    </citation>
    <scope>NUCLEOTIDE SEQUENCE [LARGE SCALE GENOMIC DNA]</scope>
    <source>
        <strain evidence="2 3">MMS21-Er5</strain>
    </source>
</reference>
<proteinExistence type="predicted"/>
<sequence>MKAIKIIWYLSILLIFLFNVFFEGYRIFDYCLGNYSIEKMTITSSSSNSTSKRKSVTFQGTIKEEHVYFSRFDDDINELYNLYPSLSSKKKNNLIINVIKFKNSDNVMLFDDNEFGEWKKTMLFFSLYIFFSIIIIFMLNYLKMKK</sequence>
<evidence type="ECO:0000256" key="1">
    <source>
        <dbReference type="SAM" id="Phobius"/>
    </source>
</evidence>